<evidence type="ECO:0000313" key="2">
    <source>
        <dbReference type="EMBL" id="MBI1621042.1"/>
    </source>
</evidence>
<comment type="caution">
    <text evidence="2">The sequence shown here is derived from an EMBL/GenBank/DDBJ whole genome shotgun (WGS) entry which is preliminary data.</text>
</comment>
<reference evidence="2 3" key="1">
    <citation type="submission" date="2020-10" db="EMBL/GenBank/DDBJ databases">
        <title>Aquamicrobium zhengzhouensis sp. nov., a exopolysaccharide producing bacterium isolated from farmland soil.</title>
        <authorList>
            <person name="Wang X."/>
        </authorList>
    </citation>
    <scope>NUCLEOTIDE SEQUENCE [LARGE SCALE GENOMIC DNA]</scope>
    <source>
        <strain evidence="3">cd-1</strain>
    </source>
</reference>
<feature type="transmembrane region" description="Helical" evidence="1">
    <location>
        <begin position="21"/>
        <end position="39"/>
    </location>
</feature>
<proteinExistence type="predicted"/>
<keyword evidence="1" id="KW-0812">Transmembrane</keyword>
<evidence type="ECO:0000256" key="1">
    <source>
        <dbReference type="SAM" id="Phobius"/>
    </source>
</evidence>
<dbReference type="EMBL" id="JADGMQ010000006">
    <property type="protein sequence ID" value="MBI1621042.1"/>
    <property type="molecule type" value="Genomic_DNA"/>
</dbReference>
<name>A0ABS0SCL1_9HYPH</name>
<accession>A0ABS0SCL1</accession>
<keyword evidence="1" id="KW-1133">Transmembrane helix</keyword>
<dbReference type="RefSeq" id="WP_198476456.1">
    <property type="nucleotide sequence ID" value="NZ_JADGMQ010000006.1"/>
</dbReference>
<evidence type="ECO:0000313" key="3">
    <source>
        <dbReference type="Proteomes" id="UP000601789"/>
    </source>
</evidence>
<gene>
    <name evidence="2" type="ORF">IOD40_10250</name>
</gene>
<protein>
    <submittedName>
        <fullName evidence="2">Uncharacterized protein</fullName>
    </submittedName>
</protein>
<keyword evidence="1" id="KW-0472">Membrane</keyword>
<dbReference type="Proteomes" id="UP000601789">
    <property type="component" value="Unassembled WGS sequence"/>
</dbReference>
<sequence>MSGRRNIRNQDAPSKWRERKALIVAAAIIIAITAAYFAFDFGFRTAPDIVNNDNMRAVDAEEMQPAGQ</sequence>
<organism evidence="2 3">
    <name type="scientific">Aquamicrobium zhengzhouense</name>
    <dbReference type="NCBI Taxonomy" id="2781738"/>
    <lineage>
        <taxon>Bacteria</taxon>
        <taxon>Pseudomonadati</taxon>
        <taxon>Pseudomonadota</taxon>
        <taxon>Alphaproteobacteria</taxon>
        <taxon>Hyphomicrobiales</taxon>
        <taxon>Phyllobacteriaceae</taxon>
        <taxon>Aquamicrobium</taxon>
    </lineage>
</organism>
<keyword evidence="3" id="KW-1185">Reference proteome</keyword>